<evidence type="ECO:0000313" key="3">
    <source>
        <dbReference type="Proteomes" id="UP000178703"/>
    </source>
</evidence>
<feature type="transmembrane region" description="Helical" evidence="1">
    <location>
        <begin position="69"/>
        <end position="90"/>
    </location>
</feature>
<accession>A0A1G2E823</accession>
<evidence type="ECO:0008006" key="4">
    <source>
        <dbReference type="Google" id="ProtNLM"/>
    </source>
</evidence>
<evidence type="ECO:0000313" key="2">
    <source>
        <dbReference type="EMBL" id="OGZ21935.1"/>
    </source>
</evidence>
<keyword evidence="1" id="KW-0472">Membrane</keyword>
<sequence>MTNFFFQLTAIVLAGTAIAVADVLIKKAAIAGNFWLALKNPLMIWALMLYAIQVFFIAYVFIHNWKLGIAGNVQIVFYSIAIVLMGLLIFGETLSWIKITGIGLALLSVFLMSL</sequence>
<keyword evidence="1" id="KW-0812">Transmembrane</keyword>
<reference evidence="2 3" key="1">
    <citation type="journal article" date="2016" name="Nat. Commun.">
        <title>Thousands of microbial genomes shed light on interconnected biogeochemical processes in an aquifer system.</title>
        <authorList>
            <person name="Anantharaman K."/>
            <person name="Brown C.T."/>
            <person name="Hug L.A."/>
            <person name="Sharon I."/>
            <person name="Castelle C.J."/>
            <person name="Probst A.J."/>
            <person name="Thomas B.C."/>
            <person name="Singh A."/>
            <person name="Wilkins M.J."/>
            <person name="Karaoz U."/>
            <person name="Brodie E.L."/>
            <person name="Williams K.H."/>
            <person name="Hubbard S.S."/>
            <person name="Banfield J.F."/>
        </authorList>
    </citation>
    <scope>NUCLEOTIDE SEQUENCE [LARGE SCALE GENOMIC DNA]</scope>
</reference>
<evidence type="ECO:0000256" key="1">
    <source>
        <dbReference type="SAM" id="Phobius"/>
    </source>
</evidence>
<dbReference type="STRING" id="1801668.A3D46_03120"/>
<dbReference type="InterPro" id="IPR037185">
    <property type="entry name" value="EmrE-like"/>
</dbReference>
<comment type="caution">
    <text evidence="2">The sequence shown here is derived from an EMBL/GenBank/DDBJ whole genome shotgun (WGS) entry which is preliminary data.</text>
</comment>
<dbReference type="Gene3D" id="1.10.3730.20">
    <property type="match status" value="1"/>
</dbReference>
<keyword evidence="1" id="KW-1133">Transmembrane helix</keyword>
<proteinExistence type="predicted"/>
<gene>
    <name evidence="2" type="ORF">A3D46_03120</name>
</gene>
<dbReference type="EMBL" id="MHMD01000012">
    <property type="protein sequence ID" value="OGZ21935.1"/>
    <property type="molecule type" value="Genomic_DNA"/>
</dbReference>
<dbReference type="Proteomes" id="UP000178703">
    <property type="component" value="Unassembled WGS sequence"/>
</dbReference>
<protein>
    <recommendedName>
        <fullName evidence="4">EamA domain-containing protein</fullName>
    </recommendedName>
</protein>
<dbReference type="AlphaFoldDB" id="A0A1G2E823"/>
<feature type="transmembrane region" description="Helical" evidence="1">
    <location>
        <begin position="43"/>
        <end position="62"/>
    </location>
</feature>
<organism evidence="2 3">
    <name type="scientific">Candidatus Nealsonbacteria bacterium RIFCSPHIGHO2_02_FULL_43_13</name>
    <dbReference type="NCBI Taxonomy" id="1801668"/>
    <lineage>
        <taxon>Bacteria</taxon>
        <taxon>Candidatus Nealsoniibacteriota</taxon>
    </lineage>
</organism>
<name>A0A1G2E823_9BACT</name>
<dbReference type="SUPFAM" id="SSF103481">
    <property type="entry name" value="Multidrug resistance efflux transporter EmrE"/>
    <property type="match status" value="1"/>
</dbReference>